<name>A0A395HU53_ASPHC</name>
<feature type="compositionally biased region" description="Polar residues" evidence="1">
    <location>
        <begin position="1008"/>
        <end position="1041"/>
    </location>
</feature>
<dbReference type="VEuPathDB" id="FungiDB:BO97DRAFT_102256"/>
<feature type="compositionally biased region" description="Polar residues" evidence="1">
    <location>
        <begin position="1556"/>
        <end position="1581"/>
    </location>
</feature>
<feature type="compositionally biased region" description="Basic and acidic residues" evidence="1">
    <location>
        <begin position="573"/>
        <end position="585"/>
    </location>
</feature>
<dbReference type="GeneID" id="37194129"/>
<feature type="region of interest" description="Disordered" evidence="1">
    <location>
        <begin position="1407"/>
        <end position="1472"/>
    </location>
</feature>
<feature type="compositionally biased region" description="Polar residues" evidence="1">
    <location>
        <begin position="662"/>
        <end position="681"/>
    </location>
</feature>
<protein>
    <recommendedName>
        <fullName evidence="4">Telomere replication protein EST3</fullName>
    </recommendedName>
</protein>
<evidence type="ECO:0000256" key="1">
    <source>
        <dbReference type="SAM" id="MobiDB-lite"/>
    </source>
</evidence>
<feature type="compositionally biased region" description="Polar residues" evidence="1">
    <location>
        <begin position="1214"/>
        <end position="1224"/>
    </location>
</feature>
<feature type="region of interest" description="Disordered" evidence="1">
    <location>
        <begin position="799"/>
        <end position="826"/>
    </location>
</feature>
<feature type="compositionally biased region" description="Acidic residues" evidence="1">
    <location>
        <begin position="1626"/>
        <end position="1635"/>
    </location>
</feature>
<feature type="compositionally biased region" description="Basic and acidic residues" evidence="1">
    <location>
        <begin position="1838"/>
        <end position="1858"/>
    </location>
</feature>
<feature type="region of interest" description="Disordered" evidence="1">
    <location>
        <begin position="1620"/>
        <end position="1991"/>
    </location>
</feature>
<feature type="compositionally biased region" description="Polar residues" evidence="1">
    <location>
        <begin position="351"/>
        <end position="366"/>
    </location>
</feature>
<feature type="compositionally biased region" description="Basic and acidic residues" evidence="1">
    <location>
        <begin position="1240"/>
        <end position="1254"/>
    </location>
</feature>
<sequence>MMSSSTKWIISMIEGLLNSYLGKSSVRVDYLDDHSNLRFQIDSVKSALVNSCTKDDNHVVKLMVTDSDAQVEAILSREALEDHRKKYPHRPFSNEEVRGYRIRLEDFELVLEYTTATPKVHFYVQCFEVEWGSTKLKTSPQGKTLRKHSISKLIQDASRRAKQSVPNMLERAPRYNDPFGPPANQLSQMPVSQNVFMSQLHAAREAQTMQYPSMNEGLGGAHNLLALLEQPAGARVIRPSNQLRRAPSHLLNERYQNEGAVAIAIAGVPVTRQYTAGPARTNIDISPMPVAFPVADVEPVQRPSSNQFLRVSRQPLANDRGSSVEKVASQSVENEQERPPQPAGTAQQAAENSTFLSPQTTAQSDKTVVRENHSLENLGLGFEDPWKGLTRIEARDIEIPKDQLELLELHKRRWIPPLPGESKPQGHVPPRLLARWNHIVTRRNRAASQKPLDKAVDKPLSPGVPLPDPLSSAPGVDSDSEGEPLTSQWSESSPEQTIRRRPALPEDSSPIRGSPRRPARNVLAADKPNSRADHLTKETDAAPCQSILSRVHEKPASVTGPAKTVIPPAGRSITDRDHSQSKDSDGDSDDSMMDTSVPCPLGVELSQSQFVSQLEREVTSSGPLLPGPATQDQVQVLDTPETNLSRFRHSQPDMCNKGVQMQPLSTQSPRVDNSSSQSRILNSVGSSNNKGSSSQSATNNKSRESNGEPRVDIVGTQLSSQGLASQNPTPYSTAEVVLDSSAPRLPEANVTMGVVMPRSQTPNAFSSHREMPSSLSPEMEGHTAASFISLTQRTPDRYSVGVVSKRRASELEDEELGPSKRSRTQPPEIAEEPMSIALTLSNNSPNDSWEAQQAYGKFCRNYPNYSGQFPHFTKLCSKLQAVRAKGHLQRSFLWDDFILKHLEEFPRYIEQCRVSETKSMEYEEYFASTFSRPVYKKRSLTSQGIAVAAAQYNCASEEKAPSPVLAAPTRPDTSFTGSLVDHFSNLHARSFEPGSQATLSDAEMDISSIMSSPTPHRHPQSQILGSGTQSVENNEDQNMISQREPHCPERDASSDIGSAERLMMPTSSASHYESAMESISMHQGTTVAESHNTSDSNRPESWRMSTEATPTPGEQIPAVESEQHGSQIEDESMADREATPTPARPVPAIESEQTESHANENPMAVRENMLISCEQFPAYKFERRESQIEDEFMADREATPMPAEPMPTIESEQFESQIDGSSKPGQEATPIPTGPVPGAESEHLESQVDDKSVADQEATSLSAGPALAIESEQHESQNDINSMAEQQIISSLCEQVVSRESEQREMGDRRAPALAKTMPTVELEQSELQLEDNFLTEQPAERILIEHVEVRQFGAAEGSQDVTMAEMEAPDRLVEENFHSMVSQKLETAFPEESLQSITVTSEARTLVPGEHDKSTTEGAHITVDKEAATMGPAEPSQSMMTAEEVGSSPPDAHDESIVEDTQDTADEDAEEVDLAASLQSIIAADQAAPAALEEHDKSIVDATHGPSGQEGTDVEMVIEGTVDSAVQGIEDSVDREVGFGDPAEQRQPVPAESGAGSSQPEEEGQSTAEDIASTVNQKTNMVDLVGDLHSITAKNEAATSESDEQGEPVIEETYTFDHGSQDVEMASEEQDEPVTQDIQATIDQEAGSPGPSEQSHYISAGDDADSIQPEMQDDSIVRVTNDTPNQVAELVGSAEKLHPVAAENEPRFAEPTLLVSAEQSDAEIESDFEQLHPVSAEGDTRSDGKDSVTPAQHSDADTQGNIEQLHSATAEDAALSTENTPVGPEEALNPPMESDFEKSYSVVAGHEPGSVDEALVESSEYSDAITQSRVLGSHSLVTDRESRSDEEASEPSEHSDAVMESDPEQSPSPIAEDEGAFAEKEASVGPSEHSDLVMESGVEQPASIITVDEVTAGEQTPVKLAAPSEPELASQANPIEITDSDEEVDSVVIDEGHETASIELGEEPSSPPTTQQPQQPESESEEEDDINENWFLSLRHMRPTGPVWSDSPNTPFKQWVRADQAVLSERYRRGGAYLPVDEKGVIQRPGFR</sequence>
<evidence type="ECO:0000313" key="2">
    <source>
        <dbReference type="EMBL" id="RAL11347.1"/>
    </source>
</evidence>
<feature type="compositionally biased region" description="Acidic residues" evidence="1">
    <location>
        <begin position="1979"/>
        <end position="1988"/>
    </location>
</feature>
<feature type="compositionally biased region" description="Acidic residues" evidence="1">
    <location>
        <begin position="1458"/>
        <end position="1472"/>
    </location>
</feature>
<dbReference type="OrthoDB" id="3538943at2759"/>
<dbReference type="Proteomes" id="UP000248961">
    <property type="component" value="Unassembled WGS sequence"/>
</dbReference>
<feature type="compositionally biased region" description="Basic and acidic residues" evidence="1">
    <location>
        <begin position="1878"/>
        <end position="1893"/>
    </location>
</feature>
<keyword evidence="3" id="KW-1185">Reference proteome</keyword>
<proteinExistence type="predicted"/>
<dbReference type="RefSeq" id="XP_025550501.1">
    <property type="nucleotide sequence ID" value="XM_025689840.1"/>
</dbReference>
<feature type="compositionally biased region" description="Polar residues" evidence="1">
    <location>
        <begin position="1820"/>
        <end position="1831"/>
    </location>
</feature>
<feature type="compositionally biased region" description="Low complexity" evidence="1">
    <location>
        <begin position="1969"/>
        <end position="1978"/>
    </location>
</feature>
<accession>A0A395HU53</accession>
<feature type="region of interest" description="Disordered" evidence="1">
    <location>
        <begin position="1488"/>
        <end position="1512"/>
    </location>
</feature>
<feature type="compositionally biased region" description="Polar residues" evidence="1">
    <location>
        <begin position="1750"/>
        <end position="1768"/>
    </location>
</feature>
<dbReference type="STRING" id="1450537.A0A395HU53"/>
<feature type="region of interest" description="Disordered" evidence="1">
    <location>
        <begin position="305"/>
        <end position="366"/>
    </location>
</feature>
<feature type="region of interest" description="Disordered" evidence="1">
    <location>
        <begin position="1214"/>
        <end position="1261"/>
    </location>
</feature>
<evidence type="ECO:0000313" key="3">
    <source>
        <dbReference type="Proteomes" id="UP000248961"/>
    </source>
</evidence>
<feature type="compositionally biased region" description="Basic and acidic residues" evidence="1">
    <location>
        <begin position="528"/>
        <end position="540"/>
    </location>
</feature>
<feature type="compositionally biased region" description="Polar residues" evidence="1">
    <location>
        <begin position="630"/>
        <end position="645"/>
    </location>
</feature>
<evidence type="ECO:0008006" key="4">
    <source>
        <dbReference type="Google" id="ProtNLM"/>
    </source>
</evidence>
<feature type="compositionally biased region" description="Polar residues" evidence="1">
    <location>
        <begin position="485"/>
        <end position="496"/>
    </location>
</feature>
<feature type="compositionally biased region" description="Polar residues" evidence="1">
    <location>
        <begin position="1080"/>
        <end position="1096"/>
    </location>
</feature>
<organism evidence="2 3">
    <name type="scientific">Aspergillus homomorphus (strain CBS 101889)</name>
    <dbReference type="NCBI Taxonomy" id="1450537"/>
    <lineage>
        <taxon>Eukaryota</taxon>
        <taxon>Fungi</taxon>
        <taxon>Dikarya</taxon>
        <taxon>Ascomycota</taxon>
        <taxon>Pezizomycotina</taxon>
        <taxon>Eurotiomycetes</taxon>
        <taxon>Eurotiomycetidae</taxon>
        <taxon>Eurotiales</taxon>
        <taxon>Aspergillaceae</taxon>
        <taxon>Aspergillus</taxon>
        <taxon>Aspergillus subgen. Circumdati</taxon>
    </lineage>
</organism>
<feature type="region of interest" description="Disordered" evidence="1">
    <location>
        <begin position="443"/>
        <end position="709"/>
    </location>
</feature>
<gene>
    <name evidence="2" type="ORF">BO97DRAFT_102256</name>
</gene>
<feature type="region of interest" description="Disordered" evidence="1">
    <location>
        <begin position="1008"/>
        <end position="1162"/>
    </location>
</feature>
<dbReference type="EMBL" id="KZ824289">
    <property type="protein sequence ID" value="RAL11347.1"/>
    <property type="molecule type" value="Genomic_DNA"/>
</dbReference>
<feature type="region of interest" description="Disordered" evidence="1">
    <location>
        <begin position="1529"/>
        <end position="1581"/>
    </location>
</feature>
<reference evidence="2 3" key="1">
    <citation type="submission" date="2018-02" db="EMBL/GenBank/DDBJ databases">
        <title>The genomes of Aspergillus section Nigri reveals drivers in fungal speciation.</title>
        <authorList>
            <consortium name="DOE Joint Genome Institute"/>
            <person name="Vesth T.C."/>
            <person name="Nybo J."/>
            <person name="Theobald S."/>
            <person name="Brandl J."/>
            <person name="Frisvad J.C."/>
            <person name="Nielsen K.F."/>
            <person name="Lyhne E.K."/>
            <person name="Kogle M.E."/>
            <person name="Kuo A."/>
            <person name="Riley R."/>
            <person name="Clum A."/>
            <person name="Nolan M."/>
            <person name="Lipzen A."/>
            <person name="Salamov A."/>
            <person name="Henrissat B."/>
            <person name="Wiebenga A."/>
            <person name="De vries R.P."/>
            <person name="Grigoriev I.V."/>
            <person name="Mortensen U.H."/>
            <person name="Andersen M.R."/>
            <person name="Baker S.E."/>
        </authorList>
    </citation>
    <scope>NUCLEOTIDE SEQUENCE [LARGE SCALE GENOMIC DNA]</scope>
    <source>
        <strain evidence="2 3">CBS 101889</strain>
    </source>
</reference>
<feature type="compositionally biased region" description="Basic and acidic residues" evidence="1">
    <location>
        <begin position="1043"/>
        <end position="1053"/>
    </location>
</feature>
<feature type="compositionally biased region" description="Low complexity" evidence="1">
    <location>
        <begin position="682"/>
        <end position="696"/>
    </location>
</feature>